<accession>A0A426RTZ9</accession>
<dbReference type="InterPro" id="IPR039104">
    <property type="entry name" value="6PGL"/>
</dbReference>
<reference evidence="9 10" key="1">
    <citation type="submission" date="2018-12" db="EMBL/GenBank/DDBJ databases">
        <authorList>
            <person name="Kim S.-J."/>
            <person name="Jung G.-Y."/>
        </authorList>
    </citation>
    <scope>NUCLEOTIDE SEQUENCE [LARGE SCALE GENOMIC DNA]</scope>
    <source>
        <strain evidence="9 10">03SU3-P</strain>
    </source>
</reference>
<keyword evidence="10" id="KW-1185">Reference proteome</keyword>
<dbReference type="PANTHER" id="PTHR11054:SF0">
    <property type="entry name" value="6-PHOSPHOGLUCONOLACTONASE"/>
    <property type="match status" value="1"/>
</dbReference>
<evidence type="ECO:0000313" key="10">
    <source>
        <dbReference type="Proteomes" id="UP000268553"/>
    </source>
</evidence>
<dbReference type="GO" id="GO:0006098">
    <property type="term" value="P:pentose-phosphate shunt"/>
    <property type="evidence" value="ECO:0007669"/>
    <property type="project" value="UniProtKB-UniPathway"/>
</dbReference>
<comment type="catalytic activity">
    <reaction evidence="1 7">
        <text>6-phospho-D-glucono-1,5-lactone + H2O = 6-phospho-D-gluconate + H(+)</text>
        <dbReference type="Rhea" id="RHEA:12556"/>
        <dbReference type="ChEBI" id="CHEBI:15377"/>
        <dbReference type="ChEBI" id="CHEBI:15378"/>
        <dbReference type="ChEBI" id="CHEBI:57955"/>
        <dbReference type="ChEBI" id="CHEBI:58759"/>
        <dbReference type="EC" id="3.1.1.31"/>
    </reaction>
</comment>
<dbReference type="InterPro" id="IPR037171">
    <property type="entry name" value="NagB/RpiA_transferase-like"/>
</dbReference>
<name>A0A426RTZ9_9SPHN</name>
<evidence type="ECO:0000256" key="7">
    <source>
        <dbReference type="RuleBase" id="RU365095"/>
    </source>
</evidence>
<dbReference type="RefSeq" id="WP_125230490.1">
    <property type="nucleotide sequence ID" value="NZ_RWJI01000001.1"/>
</dbReference>
<dbReference type="Pfam" id="PF01182">
    <property type="entry name" value="Glucosamine_iso"/>
    <property type="match status" value="1"/>
</dbReference>
<dbReference type="CDD" id="cd01400">
    <property type="entry name" value="6PGL"/>
    <property type="match status" value="1"/>
</dbReference>
<dbReference type="Proteomes" id="UP000268553">
    <property type="component" value="Unassembled WGS sequence"/>
</dbReference>
<dbReference type="GO" id="GO:0017057">
    <property type="term" value="F:6-phosphogluconolactonase activity"/>
    <property type="evidence" value="ECO:0007669"/>
    <property type="project" value="UniProtKB-UniRule"/>
</dbReference>
<dbReference type="InterPro" id="IPR006148">
    <property type="entry name" value="Glc/Gal-6P_isomerase"/>
</dbReference>
<keyword evidence="7 9" id="KW-0378">Hydrolase</keyword>
<dbReference type="NCBIfam" id="TIGR01198">
    <property type="entry name" value="pgl"/>
    <property type="match status" value="1"/>
</dbReference>
<comment type="caution">
    <text evidence="9">The sequence shown here is derived from an EMBL/GenBank/DDBJ whole genome shotgun (WGS) entry which is preliminary data.</text>
</comment>
<dbReference type="InterPro" id="IPR005900">
    <property type="entry name" value="6-phosphogluconolactonase_DevB"/>
</dbReference>
<evidence type="ECO:0000256" key="3">
    <source>
        <dbReference type="ARBA" id="ARBA00004961"/>
    </source>
</evidence>
<sequence length="235" mass="24822">MAEEIEWWDFDAAEDLIDAVVGDVSFIIESALDARGQALVAFPGGSTPKPILEKLAQANIRWKNVTIIPTDDRLVPVDNALSNVAMIAKIFIPKGARVLPIASDAADHKLAGSAANARLADLHWPPDLVWLGMGTDGHTASIFPGPDLELVMDSGKDVRAVGVAPDPLPPEAPVNRVTLTGAAIGAARTAILVISGAQKREVLETAIEQGGKSAYPVGRVLDKIVVPVDIYCLDD</sequence>
<evidence type="ECO:0000259" key="8">
    <source>
        <dbReference type="Pfam" id="PF01182"/>
    </source>
</evidence>
<feature type="domain" description="Glucosamine/galactosamine-6-phosphate isomerase" evidence="8">
    <location>
        <begin position="13"/>
        <end position="221"/>
    </location>
</feature>
<dbReference type="EMBL" id="RWJI01000001">
    <property type="protein sequence ID" value="RRQ52473.1"/>
    <property type="molecule type" value="Genomic_DNA"/>
</dbReference>
<dbReference type="OrthoDB" id="9810967at2"/>
<organism evidence="9 10">
    <name type="scientific">Sphingorhabdus wooponensis</name>
    <dbReference type="NCBI Taxonomy" id="940136"/>
    <lineage>
        <taxon>Bacteria</taxon>
        <taxon>Pseudomonadati</taxon>
        <taxon>Pseudomonadota</taxon>
        <taxon>Alphaproteobacteria</taxon>
        <taxon>Sphingomonadales</taxon>
        <taxon>Sphingomonadaceae</taxon>
        <taxon>Sphingorhabdus</taxon>
    </lineage>
</organism>
<evidence type="ECO:0000256" key="6">
    <source>
        <dbReference type="ARBA" id="ARBA00020337"/>
    </source>
</evidence>
<comment type="function">
    <text evidence="2 7">Hydrolysis of 6-phosphogluconolactone to 6-phosphogluconate.</text>
</comment>
<dbReference type="GO" id="GO:0005975">
    <property type="term" value="P:carbohydrate metabolic process"/>
    <property type="evidence" value="ECO:0007669"/>
    <property type="project" value="UniProtKB-UniRule"/>
</dbReference>
<comment type="pathway">
    <text evidence="3 7">Carbohydrate degradation; pentose phosphate pathway; D-ribulose 5-phosphate from D-glucose 6-phosphate (oxidative stage): step 2/3.</text>
</comment>
<evidence type="ECO:0000256" key="2">
    <source>
        <dbReference type="ARBA" id="ARBA00002681"/>
    </source>
</evidence>
<gene>
    <name evidence="7 9" type="primary">pgl</name>
    <name evidence="9" type="ORF">D7D48_06425</name>
</gene>
<dbReference type="PANTHER" id="PTHR11054">
    <property type="entry name" value="6-PHOSPHOGLUCONOLACTONASE"/>
    <property type="match status" value="1"/>
</dbReference>
<comment type="similarity">
    <text evidence="4 7">Belongs to the glucosamine/galactosamine-6-phosphate isomerase family. 6-phosphogluconolactonase subfamily.</text>
</comment>
<dbReference type="UniPathway" id="UPA00115">
    <property type="reaction ID" value="UER00409"/>
</dbReference>
<dbReference type="Gene3D" id="3.40.50.1360">
    <property type="match status" value="1"/>
</dbReference>
<protein>
    <recommendedName>
        <fullName evidence="6 7">6-phosphogluconolactonase</fullName>
        <shortName evidence="7">6PGL</shortName>
        <ecNumber evidence="5 7">3.1.1.31</ecNumber>
    </recommendedName>
</protein>
<evidence type="ECO:0000256" key="1">
    <source>
        <dbReference type="ARBA" id="ARBA00000832"/>
    </source>
</evidence>
<evidence type="ECO:0000313" key="9">
    <source>
        <dbReference type="EMBL" id="RRQ52473.1"/>
    </source>
</evidence>
<dbReference type="EC" id="3.1.1.31" evidence="5 7"/>
<dbReference type="SUPFAM" id="SSF100950">
    <property type="entry name" value="NagB/RpiA/CoA transferase-like"/>
    <property type="match status" value="1"/>
</dbReference>
<evidence type="ECO:0000256" key="4">
    <source>
        <dbReference type="ARBA" id="ARBA00010662"/>
    </source>
</evidence>
<dbReference type="AlphaFoldDB" id="A0A426RTZ9"/>
<evidence type="ECO:0000256" key="5">
    <source>
        <dbReference type="ARBA" id="ARBA00013198"/>
    </source>
</evidence>
<proteinExistence type="inferred from homology"/>